<dbReference type="GO" id="GO:0016740">
    <property type="term" value="F:transferase activity"/>
    <property type="evidence" value="ECO:0007669"/>
    <property type="project" value="UniProtKB-KW"/>
</dbReference>
<keyword evidence="4" id="KW-0808">Transferase</keyword>
<name>A0A6J4MQL2_9BACT</name>
<proteinExistence type="inferred from homology"/>
<dbReference type="Pfam" id="PF01425">
    <property type="entry name" value="Amidase"/>
    <property type="match status" value="1"/>
</dbReference>
<organism evidence="4">
    <name type="scientific">uncultured Gemmatimonadota bacterium</name>
    <dbReference type="NCBI Taxonomy" id="203437"/>
    <lineage>
        <taxon>Bacteria</taxon>
        <taxon>Pseudomonadati</taxon>
        <taxon>Gemmatimonadota</taxon>
        <taxon>environmental samples</taxon>
    </lineage>
</organism>
<evidence type="ECO:0000259" key="3">
    <source>
        <dbReference type="Pfam" id="PF01425"/>
    </source>
</evidence>
<feature type="compositionally biased region" description="Basic and acidic residues" evidence="2">
    <location>
        <begin position="240"/>
        <end position="251"/>
    </location>
</feature>
<dbReference type="SUPFAM" id="SSF75304">
    <property type="entry name" value="Amidase signature (AS) enzymes"/>
    <property type="match status" value="1"/>
</dbReference>
<dbReference type="InterPro" id="IPR000120">
    <property type="entry name" value="Amidase"/>
</dbReference>
<dbReference type="AlphaFoldDB" id="A0A6J4MQL2"/>
<feature type="domain" description="Amidase" evidence="3">
    <location>
        <begin position="28"/>
        <end position="451"/>
    </location>
</feature>
<evidence type="ECO:0000256" key="1">
    <source>
        <dbReference type="ARBA" id="ARBA00009199"/>
    </source>
</evidence>
<dbReference type="PANTHER" id="PTHR11895">
    <property type="entry name" value="TRANSAMIDASE"/>
    <property type="match status" value="1"/>
</dbReference>
<dbReference type="InterPro" id="IPR023631">
    <property type="entry name" value="Amidase_dom"/>
</dbReference>
<comment type="similarity">
    <text evidence="1">Belongs to the amidase family.</text>
</comment>
<dbReference type="EMBL" id="CADCTW010000220">
    <property type="protein sequence ID" value="CAA9366231.1"/>
    <property type="molecule type" value="Genomic_DNA"/>
</dbReference>
<sequence>MIPAETLYLPLAELAAQVRTRRLDPVDLAELALQRLEALGPRLGAVVTVTRERALAEARAARAEIAAGRYRGPLHGIPYGAKDLIAAAGYPTTWGAQPYREQRFAEDATVVARLKAAGAVLVAKLASVELAGGMGYEQANASFTGPGRTPWNPEFWSGGSSSGPGAAVAAGLVPFAIGSETWGSIVTPAAFCGITGLRPTYGRVSRAGAMALSWTMDKIGPMCRTAEDAGVILQAIAGPDPRDDASADRPYRHTATPARPARRPRIGVLKGLAEGSQPEVRRNFEASVQRLSEFAEVTRDVTLPQFPYGAAASMIIDAEAASIFEELVESGRVHELTAPEDRIGGYPGQVVFAKDYLRALRIRTPAAEAMDRFFAETGFDAVAHPTRGTVSYPVGKKFSEAYTDAPGGGEPISAASNLLGLPGIAIPNGFGRDNLPTSLSLTGRAWDEAKVIALAAQYQRRTDWHTRRPNGF</sequence>
<reference evidence="4" key="1">
    <citation type="submission" date="2020-02" db="EMBL/GenBank/DDBJ databases">
        <authorList>
            <person name="Meier V. D."/>
        </authorList>
    </citation>
    <scope>NUCLEOTIDE SEQUENCE</scope>
    <source>
        <strain evidence="4">AVDCRST_MAG68</strain>
    </source>
</reference>
<feature type="region of interest" description="Disordered" evidence="2">
    <location>
        <begin position="239"/>
        <end position="260"/>
    </location>
</feature>
<dbReference type="PANTHER" id="PTHR11895:SF7">
    <property type="entry name" value="GLUTAMYL-TRNA(GLN) AMIDOTRANSFERASE SUBUNIT A, MITOCHONDRIAL"/>
    <property type="match status" value="1"/>
</dbReference>
<accession>A0A6J4MQL2</accession>
<gene>
    <name evidence="4" type="ORF">AVDCRST_MAG68-4871</name>
</gene>
<protein>
    <submittedName>
        <fullName evidence="4">Glutamyl-tRNA(Gln) amidotransferase subunit A-like protein</fullName>
    </submittedName>
</protein>
<evidence type="ECO:0000256" key="2">
    <source>
        <dbReference type="SAM" id="MobiDB-lite"/>
    </source>
</evidence>
<evidence type="ECO:0000313" key="4">
    <source>
        <dbReference type="EMBL" id="CAA9366231.1"/>
    </source>
</evidence>
<dbReference type="InterPro" id="IPR036928">
    <property type="entry name" value="AS_sf"/>
</dbReference>
<dbReference type="Gene3D" id="3.90.1300.10">
    <property type="entry name" value="Amidase signature (AS) domain"/>
    <property type="match status" value="1"/>
</dbReference>